<feature type="signal peptide" evidence="2">
    <location>
        <begin position="1"/>
        <end position="17"/>
    </location>
</feature>
<proteinExistence type="predicted"/>
<keyword evidence="2" id="KW-0732">Signal</keyword>
<dbReference type="EMBL" id="JAUSVS010000015">
    <property type="protein sequence ID" value="MDQ0466855.1"/>
    <property type="molecule type" value="Genomic_DNA"/>
</dbReference>
<feature type="chain" id="PRO_5046156672" description="Lipoprotein" evidence="2">
    <location>
        <begin position="18"/>
        <end position="73"/>
    </location>
</feature>
<gene>
    <name evidence="3" type="ORF">QO010_004651</name>
</gene>
<reference evidence="3 4" key="1">
    <citation type="submission" date="2023-07" db="EMBL/GenBank/DDBJ databases">
        <title>Genomic Encyclopedia of Type Strains, Phase IV (KMG-IV): sequencing the most valuable type-strain genomes for metagenomic binning, comparative biology and taxonomic classification.</title>
        <authorList>
            <person name="Goeker M."/>
        </authorList>
    </citation>
    <scope>NUCLEOTIDE SEQUENCE [LARGE SCALE GENOMIC DNA]</scope>
    <source>
        <strain evidence="3 4">DSM 18695</strain>
    </source>
</reference>
<sequence length="73" mass="7759">MARSLILLALAPILAMAACAPIDIPAPPVGGPPVASAGDDAAMSRSEVERRQRRLARSQEKICKKHPDRCESP</sequence>
<evidence type="ECO:0000313" key="3">
    <source>
        <dbReference type="EMBL" id="MDQ0466855.1"/>
    </source>
</evidence>
<evidence type="ECO:0000313" key="4">
    <source>
        <dbReference type="Proteomes" id="UP001228905"/>
    </source>
</evidence>
<dbReference type="RefSeq" id="WP_307353044.1">
    <property type="nucleotide sequence ID" value="NZ_JAUSVS010000015.1"/>
</dbReference>
<organism evidence="3 4">
    <name type="scientific">Caulobacter ginsengisoli</name>
    <dbReference type="NCBI Taxonomy" id="400775"/>
    <lineage>
        <taxon>Bacteria</taxon>
        <taxon>Pseudomonadati</taxon>
        <taxon>Pseudomonadota</taxon>
        <taxon>Alphaproteobacteria</taxon>
        <taxon>Caulobacterales</taxon>
        <taxon>Caulobacteraceae</taxon>
        <taxon>Caulobacter</taxon>
    </lineage>
</organism>
<keyword evidence="4" id="KW-1185">Reference proteome</keyword>
<evidence type="ECO:0000256" key="1">
    <source>
        <dbReference type="SAM" id="MobiDB-lite"/>
    </source>
</evidence>
<accession>A0ABU0IXX6</accession>
<dbReference type="PROSITE" id="PS51257">
    <property type="entry name" value="PROKAR_LIPOPROTEIN"/>
    <property type="match status" value="1"/>
</dbReference>
<evidence type="ECO:0008006" key="5">
    <source>
        <dbReference type="Google" id="ProtNLM"/>
    </source>
</evidence>
<name>A0ABU0IXX6_9CAUL</name>
<evidence type="ECO:0000256" key="2">
    <source>
        <dbReference type="SAM" id="SignalP"/>
    </source>
</evidence>
<comment type="caution">
    <text evidence="3">The sequence shown here is derived from an EMBL/GenBank/DDBJ whole genome shotgun (WGS) entry which is preliminary data.</text>
</comment>
<feature type="region of interest" description="Disordered" evidence="1">
    <location>
        <begin position="28"/>
        <end position="73"/>
    </location>
</feature>
<protein>
    <recommendedName>
        <fullName evidence="5">Lipoprotein</fullName>
    </recommendedName>
</protein>
<dbReference type="Proteomes" id="UP001228905">
    <property type="component" value="Unassembled WGS sequence"/>
</dbReference>